<name>A0ABN9TS16_9DINO</name>
<evidence type="ECO:0000313" key="4">
    <source>
        <dbReference type="EMBL" id="CAK0848434.1"/>
    </source>
</evidence>
<dbReference type="Proteomes" id="UP001189429">
    <property type="component" value="Unassembled WGS sequence"/>
</dbReference>
<organism evidence="4 5">
    <name type="scientific">Prorocentrum cordatum</name>
    <dbReference type="NCBI Taxonomy" id="2364126"/>
    <lineage>
        <taxon>Eukaryota</taxon>
        <taxon>Sar</taxon>
        <taxon>Alveolata</taxon>
        <taxon>Dinophyceae</taxon>
        <taxon>Prorocentrales</taxon>
        <taxon>Prorocentraceae</taxon>
        <taxon>Prorocentrum</taxon>
    </lineage>
</organism>
<dbReference type="PROSITE" id="PS00181">
    <property type="entry name" value="GLNA_ATP"/>
    <property type="match status" value="1"/>
</dbReference>
<accession>A0ABN9TS16</accession>
<evidence type="ECO:0000313" key="5">
    <source>
        <dbReference type="Proteomes" id="UP001189429"/>
    </source>
</evidence>
<comment type="caution">
    <text evidence="4">The sequence shown here is derived from an EMBL/GenBank/DDBJ whole genome shotgun (WGS) entry which is preliminary data.</text>
</comment>
<dbReference type="InterPro" id="IPR008146">
    <property type="entry name" value="Gln_synth_cat_dom"/>
</dbReference>
<dbReference type="Pfam" id="PF18318">
    <property type="entry name" value="Gln-synt_C-ter"/>
    <property type="match status" value="1"/>
</dbReference>
<gene>
    <name evidence="4" type="ORF">PCOR1329_LOCUS41370</name>
</gene>
<dbReference type="Pfam" id="PF12437">
    <property type="entry name" value="GSIII_N"/>
    <property type="match status" value="1"/>
</dbReference>
<evidence type="ECO:0000256" key="2">
    <source>
        <dbReference type="RuleBase" id="RU000384"/>
    </source>
</evidence>
<dbReference type="Pfam" id="PF00120">
    <property type="entry name" value="Gln-synt_C"/>
    <property type="match status" value="1"/>
</dbReference>
<protein>
    <recommendedName>
        <fullName evidence="3">GS catalytic domain-containing protein</fullName>
    </recommendedName>
</protein>
<comment type="similarity">
    <text evidence="1 2">Belongs to the glutamine synthetase family.</text>
</comment>
<proteinExistence type="inferred from homology"/>
<dbReference type="InterPro" id="IPR014746">
    <property type="entry name" value="Gln_synth/guanido_kin_cat_dom"/>
</dbReference>
<dbReference type="InterPro" id="IPR052725">
    <property type="entry name" value="GS_Type-3"/>
</dbReference>
<dbReference type="InterPro" id="IPR040577">
    <property type="entry name" value="Gln-synt_C"/>
</dbReference>
<dbReference type="InterPro" id="IPR027303">
    <property type="entry name" value="Gln_synth_gly_rich_site"/>
</dbReference>
<dbReference type="PANTHER" id="PTHR42974">
    <property type="entry name" value="GLUTAMINE SYNTHETASE"/>
    <property type="match status" value="1"/>
</dbReference>
<dbReference type="SUPFAM" id="SSF55931">
    <property type="entry name" value="Glutamine synthetase/guanido kinase"/>
    <property type="match status" value="1"/>
</dbReference>
<evidence type="ECO:0000256" key="1">
    <source>
        <dbReference type="PROSITE-ProRule" id="PRU01331"/>
    </source>
</evidence>
<keyword evidence="5" id="KW-1185">Reference proteome</keyword>
<dbReference type="Gene3D" id="1.20.120.1560">
    <property type="match status" value="2"/>
</dbReference>
<reference evidence="4" key="1">
    <citation type="submission" date="2023-10" db="EMBL/GenBank/DDBJ databases">
        <authorList>
            <person name="Chen Y."/>
            <person name="Shah S."/>
            <person name="Dougan E. K."/>
            <person name="Thang M."/>
            <person name="Chan C."/>
        </authorList>
    </citation>
    <scope>NUCLEOTIDE SEQUENCE [LARGE SCALE GENOMIC DNA]</scope>
</reference>
<dbReference type="InterPro" id="IPR022147">
    <property type="entry name" value="GSIII_N"/>
</dbReference>
<sequence length="792" mass="84560">MPCLSKCVVASCVAGAATTASAFTSPAGLRGRAAVHAPNSATLQIDAAIAQEAAAGTPVCASLALGAALGLSAAAAAASHRTGRRSRAAGVARRQGAVEVQAPTALEMGRVAPPASAEGFGDSVFRGAVAEPYLRKHGLSLETLADPSWCKDQVKSDAMAGAVLEWATDRGATVFCHWFQPMGSAGMRHGQTAMVQISMLSFSADGVPSYQLTGDHLLSGETDGSSYPNGGLRATHSAGAYLKIDPCSPIFLRGDTVFIPACFVAYTGEALDEKTPLLRATEVVSKEGQRLLKHLGLECSGLVNNIGLEQEMFLVDREAYYKRPDLQLAGRTVMGNEAPRGQEMCDHYMGPLSSATPALKCIQEIQEECFKMGIPLKTRHREVAPNQYEFAPLFGPAPVQTDQNLMVMQVAEEVAAKHGLACLLNEKPFAGVNGSGKHNNWSLATNEGVQLLKPKAINEATGNPEAFPVVMAALVSGIDKHGDLMRMAIASPGNDFRLGACEAPPAVMSTYLGEDMTAYLQKFMDGESSEYTPKTTELSFGVSSVAPIEIPAEDRNRTSPFPYGGARFEFRAAGSSQNVSLINTVLCTLAAEGFKVISDRVEAGEKAADVARDLLKQHSKCIFNGNGYDPAWPEEAEEKGIWRIDSGVEAMCRMSADKNKQLFSDMGIFTDAECEAREAVLLEHYKGTVEIECKTMIEMIHQHVIPAAKNAGVDRVAALTAEAERLSSSLSAMLAAGTPLEAARLARTLRLETMEEARKVCDETEALVPPALWTLASYRDLLFLDTHKNATH</sequence>
<dbReference type="PROSITE" id="PS51987">
    <property type="entry name" value="GS_CATALYTIC"/>
    <property type="match status" value="1"/>
</dbReference>
<dbReference type="EMBL" id="CAUYUJ010014979">
    <property type="protein sequence ID" value="CAK0848434.1"/>
    <property type="molecule type" value="Genomic_DNA"/>
</dbReference>
<dbReference type="SMART" id="SM01230">
    <property type="entry name" value="Gln-synt_C"/>
    <property type="match status" value="1"/>
</dbReference>
<dbReference type="PANTHER" id="PTHR42974:SF1">
    <property type="entry name" value="TYPE-3 GLUTAMINE SYNTHETASE"/>
    <property type="match status" value="1"/>
</dbReference>
<dbReference type="Gene3D" id="3.30.590.10">
    <property type="entry name" value="Glutamine synthetase/guanido kinase, catalytic domain"/>
    <property type="match status" value="1"/>
</dbReference>
<evidence type="ECO:0000259" key="3">
    <source>
        <dbReference type="PROSITE" id="PS51987"/>
    </source>
</evidence>
<feature type="domain" description="GS catalytic" evidence="3">
    <location>
        <begin position="273"/>
        <end position="704"/>
    </location>
</feature>